<comment type="similarity">
    <text evidence="1">Belongs to the sigma-70 factor family. ECF subfamily.</text>
</comment>
<dbReference type="Gene3D" id="1.10.10.10">
    <property type="entry name" value="Winged helix-like DNA-binding domain superfamily/Winged helix DNA-binding domain"/>
    <property type="match status" value="1"/>
</dbReference>
<organism evidence="7 8">
    <name type="scientific">Actinomadura soli</name>
    <dbReference type="NCBI Taxonomy" id="2508997"/>
    <lineage>
        <taxon>Bacteria</taxon>
        <taxon>Bacillati</taxon>
        <taxon>Actinomycetota</taxon>
        <taxon>Actinomycetes</taxon>
        <taxon>Streptosporangiales</taxon>
        <taxon>Thermomonosporaceae</taxon>
        <taxon>Actinomadura</taxon>
    </lineage>
</organism>
<dbReference type="InterPro" id="IPR007627">
    <property type="entry name" value="RNA_pol_sigma70_r2"/>
</dbReference>
<name>A0A5C4JEJ4_9ACTN</name>
<dbReference type="SUPFAM" id="SSF88946">
    <property type="entry name" value="Sigma2 domain of RNA polymerase sigma factors"/>
    <property type="match status" value="1"/>
</dbReference>
<gene>
    <name evidence="7" type="ORF">ETD83_10820</name>
</gene>
<evidence type="ECO:0000256" key="2">
    <source>
        <dbReference type="ARBA" id="ARBA00023015"/>
    </source>
</evidence>
<dbReference type="PANTHER" id="PTHR43133">
    <property type="entry name" value="RNA POLYMERASE ECF-TYPE SIGMA FACTO"/>
    <property type="match status" value="1"/>
</dbReference>
<dbReference type="InterPro" id="IPR013324">
    <property type="entry name" value="RNA_pol_sigma_r3/r4-like"/>
</dbReference>
<dbReference type="EMBL" id="VCKW01000041">
    <property type="protein sequence ID" value="TMR03391.1"/>
    <property type="molecule type" value="Genomic_DNA"/>
</dbReference>
<keyword evidence="5" id="KW-0804">Transcription</keyword>
<dbReference type="Gene3D" id="1.10.1740.10">
    <property type="match status" value="1"/>
</dbReference>
<sequence length="169" mass="19386">MDDAFSEFFRQEHRGLIGFVMKLGARQAIAEEVTQSAFLEAYRRWDTIRHPRAWVRTVAARTYFKGLDKGMDDLARLEDSLEDTVVCDAMDIADYLAQRDRVQAALDRLPMTQRFVMAWSMDGYPASKIAVELTELRGRPVSPESVRKARQRAREALRAFLGSNRKGVE</sequence>
<keyword evidence="2" id="KW-0805">Transcription regulation</keyword>
<proteinExistence type="inferred from homology"/>
<dbReference type="InterPro" id="IPR013325">
    <property type="entry name" value="RNA_pol_sigma_r2"/>
</dbReference>
<dbReference type="GO" id="GO:0006352">
    <property type="term" value="P:DNA-templated transcription initiation"/>
    <property type="evidence" value="ECO:0007669"/>
    <property type="project" value="InterPro"/>
</dbReference>
<dbReference type="GO" id="GO:0003677">
    <property type="term" value="F:DNA binding"/>
    <property type="evidence" value="ECO:0007669"/>
    <property type="project" value="UniProtKB-KW"/>
</dbReference>
<dbReference type="RefSeq" id="WP_138644942.1">
    <property type="nucleotide sequence ID" value="NZ_VCKW01000041.1"/>
</dbReference>
<keyword evidence="4" id="KW-0238">DNA-binding</keyword>
<comment type="caution">
    <text evidence="7">The sequence shown here is derived from an EMBL/GenBank/DDBJ whole genome shotgun (WGS) entry which is preliminary data.</text>
</comment>
<evidence type="ECO:0000313" key="8">
    <source>
        <dbReference type="Proteomes" id="UP000309174"/>
    </source>
</evidence>
<evidence type="ECO:0000259" key="6">
    <source>
        <dbReference type="Pfam" id="PF04542"/>
    </source>
</evidence>
<evidence type="ECO:0000256" key="4">
    <source>
        <dbReference type="ARBA" id="ARBA00023125"/>
    </source>
</evidence>
<accession>A0A5C4JEJ4</accession>
<evidence type="ECO:0000256" key="3">
    <source>
        <dbReference type="ARBA" id="ARBA00023082"/>
    </source>
</evidence>
<evidence type="ECO:0000256" key="5">
    <source>
        <dbReference type="ARBA" id="ARBA00023163"/>
    </source>
</evidence>
<dbReference type="GO" id="GO:0016987">
    <property type="term" value="F:sigma factor activity"/>
    <property type="evidence" value="ECO:0007669"/>
    <property type="project" value="UniProtKB-KW"/>
</dbReference>
<dbReference type="OrthoDB" id="3608473at2"/>
<evidence type="ECO:0000256" key="1">
    <source>
        <dbReference type="ARBA" id="ARBA00010641"/>
    </source>
</evidence>
<dbReference type="AlphaFoldDB" id="A0A5C4JEJ4"/>
<reference evidence="7 8" key="1">
    <citation type="submission" date="2019-05" db="EMBL/GenBank/DDBJ databases">
        <title>Draft genome sequence of Actinomadura sp. 14C53.</title>
        <authorList>
            <person name="Saricaoglu S."/>
            <person name="Isik K."/>
        </authorList>
    </citation>
    <scope>NUCLEOTIDE SEQUENCE [LARGE SCALE GENOMIC DNA]</scope>
    <source>
        <strain evidence="7 8">14C53</strain>
    </source>
</reference>
<keyword evidence="3" id="KW-0731">Sigma factor</keyword>
<feature type="domain" description="RNA polymerase sigma-70 region 2" evidence="6">
    <location>
        <begin position="9"/>
        <end position="62"/>
    </location>
</feature>
<dbReference type="InterPro" id="IPR039425">
    <property type="entry name" value="RNA_pol_sigma-70-like"/>
</dbReference>
<dbReference type="SUPFAM" id="SSF88659">
    <property type="entry name" value="Sigma3 and sigma4 domains of RNA polymerase sigma factors"/>
    <property type="match status" value="1"/>
</dbReference>
<evidence type="ECO:0000313" key="7">
    <source>
        <dbReference type="EMBL" id="TMR03391.1"/>
    </source>
</evidence>
<protein>
    <submittedName>
        <fullName evidence="7">Sigma-70 family RNA polymerase sigma factor</fullName>
    </submittedName>
</protein>
<dbReference type="InterPro" id="IPR036388">
    <property type="entry name" value="WH-like_DNA-bd_sf"/>
</dbReference>
<keyword evidence="8" id="KW-1185">Reference proteome</keyword>
<dbReference type="Proteomes" id="UP000309174">
    <property type="component" value="Unassembled WGS sequence"/>
</dbReference>
<dbReference type="PANTHER" id="PTHR43133:SF8">
    <property type="entry name" value="RNA POLYMERASE SIGMA FACTOR HI_1459-RELATED"/>
    <property type="match status" value="1"/>
</dbReference>
<dbReference type="Pfam" id="PF04542">
    <property type="entry name" value="Sigma70_r2"/>
    <property type="match status" value="1"/>
</dbReference>